<dbReference type="Proteomes" id="UP000095517">
    <property type="component" value="Unassembled WGS sequence"/>
</dbReference>
<evidence type="ECO:0000313" key="2">
    <source>
        <dbReference type="Proteomes" id="UP000095517"/>
    </source>
</evidence>
<name>A0A173Y0L5_9BACE</name>
<sequence length="63" mass="6764">MNGKIMTFGDIVIDKCTVKKGEGISTFTGQQQLTFAGEAAALGACDVTVVSYILNFQRFDITV</sequence>
<dbReference type="AlphaFoldDB" id="A0A173Y0L5"/>
<proteinExistence type="predicted"/>
<protein>
    <submittedName>
        <fullName evidence="1">Uncharacterized protein</fullName>
    </submittedName>
</protein>
<dbReference type="EMBL" id="CYZH01000002">
    <property type="protein sequence ID" value="CUN57193.1"/>
    <property type="molecule type" value="Genomic_DNA"/>
</dbReference>
<gene>
    <name evidence="1" type="ORF">ERS852397_00467</name>
</gene>
<evidence type="ECO:0000313" key="1">
    <source>
        <dbReference type="EMBL" id="CUN57193.1"/>
    </source>
</evidence>
<organism evidence="1 2">
    <name type="scientific">Bacteroides finegoldii</name>
    <dbReference type="NCBI Taxonomy" id="338188"/>
    <lineage>
        <taxon>Bacteria</taxon>
        <taxon>Pseudomonadati</taxon>
        <taxon>Bacteroidota</taxon>
        <taxon>Bacteroidia</taxon>
        <taxon>Bacteroidales</taxon>
        <taxon>Bacteroidaceae</taxon>
        <taxon>Bacteroides</taxon>
    </lineage>
</organism>
<reference evidence="1 2" key="1">
    <citation type="submission" date="2015-09" db="EMBL/GenBank/DDBJ databases">
        <authorList>
            <consortium name="Pathogen Informatics"/>
        </authorList>
    </citation>
    <scope>NUCLEOTIDE SEQUENCE [LARGE SCALE GENOMIC DNA]</scope>
    <source>
        <strain evidence="1 2">2789STDY5608840</strain>
    </source>
</reference>
<dbReference type="RefSeq" id="WP_022275764.1">
    <property type="nucleotide sequence ID" value="NZ_CABIXA010000002.1"/>
</dbReference>
<dbReference type="STRING" id="338188.ERS852397_00467"/>
<accession>A0A173Y0L5</accession>